<organism evidence="2 3">
    <name type="scientific">Haloquadratum walsbyi J07HQW1</name>
    <dbReference type="NCBI Taxonomy" id="1238424"/>
    <lineage>
        <taxon>Archaea</taxon>
        <taxon>Methanobacteriati</taxon>
        <taxon>Methanobacteriota</taxon>
        <taxon>Stenosarchaea group</taxon>
        <taxon>Halobacteria</taxon>
        <taxon>Halobacteriales</taxon>
        <taxon>Haloferacaceae</taxon>
        <taxon>Haloquadratum</taxon>
    </lineage>
</organism>
<dbReference type="Proteomes" id="UP000030649">
    <property type="component" value="Unassembled WGS sequence"/>
</dbReference>
<name>U1N644_9EURY</name>
<proteinExistence type="predicted"/>
<dbReference type="AlphaFoldDB" id="U1N644"/>
<evidence type="ECO:0000256" key="1">
    <source>
        <dbReference type="SAM" id="MobiDB-lite"/>
    </source>
</evidence>
<dbReference type="HOGENOM" id="CLU_2581340_0_0_2"/>
<dbReference type="EMBL" id="KE356560">
    <property type="protein sequence ID" value="ERG91883.1"/>
    <property type="molecule type" value="Genomic_DNA"/>
</dbReference>
<reference evidence="2 3" key="1">
    <citation type="journal article" date="2013" name="PLoS ONE">
        <title>Assembly-driven community genomics of a hypersaline microbial ecosystem.</title>
        <authorList>
            <person name="Podell S."/>
            <person name="Ugalde J.A."/>
            <person name="Narasingarao P."/>
            <person name="Banfield J.F."/>
            <person name="Heidelberg K.B."/>
            <person name="Allen E.E."/>
        </authorList>
    </citation>
    <scope>NUCLEOTIDE SEQUENCE [LARGE SCALE GENOMIC DNA]</scope>
    <source>
        <strain evidence="3">J07HQW1</strain>
    </source>
</reference>
<feature type="region of interest" description="Disordered" evidence="1">
    <location>
        <begin position="55"/>
        <end position="80"/>
    </location>
</feature>
<gene>
    <name evidence="2" type="ORF">J07HQW1_01917</name>
</gene>
<evidence type="ECO:0000313" key="2">
    <source>
        <dbReference type="EMBL" id="ERG91883.1"/>
    </source>
</evidence>
<evidence type="ECO:0000313" key="3">
    <source>
        <dbReference type="Proteomes" id="UP000030649"/>
    </source>
</evidence>
<sequence length="80" mass="9369">MNMLTLKYHLKTPPRVLDTERNILFQPQPFHSITAHIPRLTEYASDELLDDVEIQDPPVDETPFRMDTMEQRDDTDSLAN</sequence>
<protein>
    <submittedName>
        <fullName evidence="2">Uncharacterized protein</fullName>
    </submittedName>
</protein>
<feature type="compositionally biased region" description="Basic and acidic residues" evidence="1">
    <location>
        <begin position="62"/>
        <end position="80"/>
    </location>
</feature>
<accession>U1N644</accession>